<dbReference type="EMBL" id="HBGS01048743">
    <property type="protein sequence ID" value="CAD9463328.1"/>
    <property type="molecule type" value="Transcribed_RNA"/>
</dbReference>
<dbReference type="SUPFAM" id="SSF54575">
    <property type="entry name" value="Ribosomal protein L31e"/>
    <property type="match status" value="1"/>
</dbReference>
<gene>
    <name evidence="4" type="ORF">DSPE1174_LOCUS25342</name>
</gene>
<dbReference type="AlphaFoldDB" id="A0A7S2GNH5"/>
<comment type="similarity">
    <text evidence="1">Belongs to the eukaryotic ribosomal protein eL31 family.</text>
</comment>
<organism evidence="4">
    <name type="scientific">Octactis speculum</name>
    <dbReference type="NCBI Taxonomy" id="3111310"/>
    <lineage>
        <taxon>Eukaryota</taxon>
        <taxon>Sar</taxon>
        <taxon>Stramenopiles</taxon>
        <taxon>Ochrophyta</taxon>
        <taxon>Dictyochophyceae</taxon>
        <taxon>Dictyochales</taxon>
        <taxon>Dictyochaceae</taxon>
        <taxon>Octactis</taxon>
    </lineage>
</organism>
<keyword evidence="3" id="KW-0687">Ribonucleoprotein</keyword>
<evidence type="ECO:0000256" key="3">
    <source>
        <dbReference type="ARBA" id="ARBA00023274"/>
    </source>
</evidence>
<dbReference type="PANTHER" id="PTHR10956">
    <property type="entry name" value="60S RIBOSOMAL PROTEIN L31"/>
    <property type="match status" value="1"/>
</dbReference>
<dbReference type="PANTHER" id="PTHR10956:SF0">
    <property type="entry name" value="60S RIBOSOMAL PROTEIN L31"/>
    <property type="match status" value="1"/>
</dbReference>
<dbReference type="CDD" id="cd00463">
    <property type="entry name" value="Ribosomal_L31e"/>
    <property type="match status" value="1"/>
</dbReference>
<keyword evidence="2" id="KW-0689">Ribosomal protein</keyword>
<dbReference type="InterPro" id="IPR000054">
    <property type="entry name" value="Ribosomal_eL31"/>
</dbReference>
<dbReference type="GO" id="GO:0003735">
    <property type="term" value="F:structural constituent of ribosome"/>
    <property type="evidence" value="ECO:0007669"/>
    <property type="project" value="InterPro"/>
</dbReference>
<dbReference type="SMART" id="SM01380">
    <property type="entry name" value="Ribosomal_L31e"/>
    <property type="match status" value="1"/>
</dbReference>
<evidence type="ECO:0000256" key="1">
    <source>
        <dbReference type="ARBA" id="ARBA00010808"/>
    </source>
</evidence>
<evidence type="ECO:0000313" key="4">
    <source>
        <dbReference type="EMBL" id="CAD9463328.1"/>
    </source>
</evidence>
<dbReference type="Gene3D" id="3.10.440.10">
    <property type="match status" value="1"/>
</dbReference>
<dbReference type="FunFam" id="3.10.440.10:FF:000001">
    <property type="entry name" value="60S ribosomal protein L31"/>
    <property type="match status" value="1"/>
</dbReference>
<proteinExistence type="inferred from homology"/>
<dbReference type="Pfam" id="PF01198">
    <property type="entry name" value="Ribosomal_L31e"/>
    <property type="match status" value="1"/>
</dbReference>
<sequence length="121" mass="13958">MAKGAGKNYSDLVTREYTINLHKRLHGTTFKKKAPRAISEVRKFAKETMGTSQVRIDTKLNKALFSKGVRNVHRRIRVRLSRKRNDDEEADEKLYTLVEHVPVASFKELVTKVVEDMGEED</sequence>
<name>A0A7S2GNH5_9STRA</name>
<dbReference type="InterPro" id="IPR023621">
    <property type="entry name" value="Ribosomal_eL31_dom_sf"/>
</dbReference>
<evidence type="ECO:0000256" key="2">
    <source>
        <dbReference type="ARBA" id="ARBA00022980"/>
    </source>
</evidence>
<protein>
    <recommendedName>
        <fullName evidence="5">60S ribosomal protein L31</fullName>
    </recommendedName>
</protein>
<reference evidence="4" key="1">
    <citation type="submission" date="2021-01" db="EMBL/GenBank/DDBJ databases">
        <authorList>
            <person name="Corre E."/>
            <person name="Pelletier E."/>
            <person name="Niang G."/>
            <person name="Scheremetjew M."/>
            <person name="Finn R."/>
            <person name="Kale V."/>
            <person name="Holt S."/>
            <person name="Cochrane G."/>
            <person name="Meng A."/>
            <person name="Brown T."/>
            <person name="Cohen L."/>
        </authorList>
    </citation>
    <scope>NUCLEOTIDE SEQUENCE</scope>
    <source>
        <strain evidence="4">CCMP1381</strain>
    </source>
</reference>
<dbReference type="GO" id="GO:0022625">
    <property type="term" value="C:cytosolic large ribosomal subunit"/>
    <property type="evidence" value="ECO:0007669"/>
    <property type="project" value="TreeGrafter"/>
</dbReference>
<dbReference type="GO" id="GO:0002181">
    <property type="term" value="P:cytoplasmic translation"/>
    <property type="evidence" value="ECO:0007669"/>
    <property type="project" value="TreeGrafter"/>
</dbReference>
<evidence type="ECO:0008006" key="5">
    <source>
        <dbReference type="Google" id="ProtNLM"/>
    </source>
</evidence>
<accession>A0A7S2GNH5</accession>